<dbReference type="EMBL" id="BK015089">
    <property type="protein sequence ID" value="DAD90574.1"/>
    <property type="molecule type" value="Genomic_DNA"/>
</dbReference>
<protein>
    <submittedName>
        <fullName evidence="1">Uncharacterized protein</fullName>
    </submittedName>
</protein>
<sequence length="679" mass="79459">MYTYKDNILSIPARLLYDDWGLMSYDYYKKLCSRGKLITTQPGKGLGNEAWVSFHELPVVKGVNIKEFCVRMLGRPEDSKILQNDLEPLLVPDLEAINFFSSHRKPNGKPLKIEEQREKATSAMILKAIESLFKGRIKNPLYKGKKVEIWKNISEAVNTLNPERWHFDLPNNPRSLQRKYNQYLSEGYYAFIHKGEGSDNAKVVTEVMERLFISICCMPNKPYMSSVYDIYRQFLYGEIEIFDKATGELFNVEQDFCDEHGNILEVSESTVKLWLNKPENQLVIKKARNGEYDFSHKERPHVNRHAPLYSMSKITLDDRDLMHTKLPNGDKVMAYYAYDVMSTALIGIAHSKKKDNELFLDCFRSMFRFTAQYGLGTPMQIEVERHLTGEHVEGLLKANNIFPFVRFCNPTNSQEKYAETMIRGKKYGIEKDRHQNVGRHYARRDSNRVTTQKIFDEFNDNYKDAKAPYEDIVAMELEEQTLYNNQLHPDQERFPGKTRLQVFLENVNPNLPKLNRALLAQYIGRCVPTTIRRNQYVTVQYQKYQLPNPQVISLLSSYEVQAYYLPNEEGVEEVYLYQENQFLCECKRLKSFNRANAEWTEEDKEIYQEQMHYIKQFDQYTKEKTTEKLSKVGTLSVEKKTQKVAASAPIVAYEDQPTTNYKEYQKTKTEMINKALLDL</sequence>
<evidence type="ECO:0000313" key="1">
    <source>
        <dbReference type="EMBL" id="DAD90574.1"/>
    </source>
</evidence>
<organism evidence="1">
    <name type="scientific">Myoviridae sp. ctlHW5</name>
    <dbReference type="NCBI Taxonomy" id="2826691"/>
    <lineage>
        <taxon>Viruses</taxon>
        <taxon>Duplodnaviria</taxon>
        <taxon>Heunggongvirae</taxon>
        <taxon>Uroviricota</taxon>
        <taxon>Caudoviricetes</taxon>
    </lineage>
</organism>
<reference evidence="1" key="1">
    <citation type="journal article" date="2021" name="Proc. Natl. Acad. Sci. U.S.A.">
        <title>A Catalog of Tens of Thousands of Viruses from Human Metagenomes Reveals Hidden Associations with Chronic Diseases.</title>
        <authorList>
            <person name="Tisza M.J."/>
            <person name="Buck C.B."/>
        </authorList>
    </citation>
    <scope>NUCLEOTIDE SEQUENCE</scope>
    <source>
        <strain evidence="1">CtlHW5</strain>
    </source>
</reference>
<proteinExistence type="predicted"/>
<name>A0A8S5N7C7_9CAUD</name>
<accession>A0A8S5N7C7</accession>